<evidence type="ECO:0000313" key="2">
    <source>
        <dbReference type="Proteomes" id="UP000274792"/>
    </source>
</evidence>
<reference evidence="1 2" key="1">
    <citation type="submission" date="2018-10" db="EMBL/GenBank/DDBJ databases">
        <title>A collection Staphylococci species genome sequencing.</title>
        <authorList>
            <person name="Cole K."/>
        </authorList>
    </citation>
    <scope>NUCLEOTIDE SEQUENCE [LARGE SCALE GENOMIC DNA]</scope>
    <source>
        <strain evidence="2">NCTC 12218</strain>
    </source>
</reference>
<gene>
    <name evidence="1" type="ORF">CD117_01215</name>
</gene>
<dbReference type="PIRSF" id="PIRSF010372">
    <property type="entry name" value="PaiB"/>
    <property type="match status" value="1"/>
</dbReference>
<dbReference type="RefSeq" id="WP_126476427.1">
    <property type="nucleotide sequence ID" value="NZ_RXWV01000006.1"/>
</dbReference>
<dbReference type="InterPro" id="IPR007396">
    <property type="entry name" value="TR_PAI2-type"/>
</dbReference>
<comment type="caution">
    <text evidence="1">The sequence shown here is derived from an EMBL/GenBank/DDBJ whole genome shotgun (WGS) entry which is preliminary data.</text>
</comment>
<proteinExistence type="predicted"/>
<dbReference type="Gene3D" id="2.30.110.10">
    <property type="entry name" value="Electron Transport, Fmn-binding Protein, Chain A"/>
    <property type="match status" value="1"/>
</dbReference>
<dbReference type="Proteomes" id="UP000274792">
    <property type="component" value="Unassembled WGS sequence"/>
</dbReference>
<dbReference type="AlphaFoldDB" id="A0AAJ4SK22"/>
<dbReference type="InterPro" id="IPR012349">
    <property type="entry name" value="Split_barrel_FMN-bd"/>
</dbReference>
<dbReference type="Pfam" id="PF04299">
    <property type="entry name" value="FMN_bind_2"/>
    <property type="match status" value="1"/>
</dbReference>
<dbReference type="PANTHER" id="PTHR35802:SF1">
    <property type="entry name" value="PROTEASE SYNTHASE AND SPORULATION PROTEIN PAI 2"/>
    <property type="match status" value="1"/>
</dbReference>
<dbReference type="SUPFAM" id="SSF50475">
    <property type="entry name" value="FMN-binding split barrel"/>
    <property type="match status" value="1"/>
</dbReference>
<dbReference type="PANTHER" id="PTHR35802">
    <property type="entry name" value="PROTEASE SYNTHASE AND SPORULATION PROTEIN PAI 2"/>
    <property type="match status" value="1"/>
</dbReference>
<accession>A0AAJ4SK22</accession>
<evidence type="ECO:0000313" key="1">
    <source>
        <dbReference type="EMBL" id="RTX75231.1"/>
    </source>
</evidence>
<name>A0AAJ4SK22_MAMSC</name>
<sequence length="202" mass="23596">MYVPKYYQMRDYEKIKDFMMHNNFATIITYDELKPLATHLPVNIEEKDNTLYVSGHFAKANKQWQTIESNEHILIIFHGPHAYISSTWYEKEDVPTWDYQSIHAYGKGYLLSESELVDDLTILLNKYESHRQNGATWNNLSDQTKKQVKGIVGFKMEIEEIDAAYKLSQNRSDIDKKNIVSELNKSVNPVDTVLAKEIENNK</sequence>
<dbReference type="EMBL" id="RXWV01000006">
    <property type="protein sequence ID" value="RTX75231.1"/>
    <property type="molecule type" value="Genomic_DNA"/>
</dbReference>
<protein>
    <submittedName>
        <fullName evidence="1">FMN-binding negative transcriptional regulator</fullName>
    </submittedName>
</protein>
<organism evidence="1 2">
    <name type="scientific">Mammaliicoccus sciuri</name>
    <name type="common">Staphylococcus sciuri</name>
    <dbReference type="NCBI Taxonomy" id="1296"/>
    <lineage>
        <taxon>Bacteria</taxon>
        <taxon>Bacillati</taxon>
        <taxon>Bacillota</taxon>
        <taxon>Bacilli</taxon>
        <taxon>Bacillales</taxon>
        <taxon>Staphylococcaceae</taxon>
        <taxon>Mammaliicoccus</taxon>
    </lineage>
</organism>